<evidence type="ECO:0000313" key="5">
    <source>
        <dbReference type="Proteomes" id="UP001239019"/>
    </source>
</evidence>
<dbReference type="Gene3D" id="3.30.70.360">
    <property type="match status" value="1"/>
</dbReference>
<dbReference type="SUPFAM" id="SSF53187">
    <property type="entry name" value="Zn-dependent exopeptidases"/>
    <property type="match status" value="1"/>
</dbReference>
<dbReference type="InterPro" id="IPR002933">
    <property type="entry name" value="Peptidase_M20"/>
</dbReference>
<dbReference type="PANTHER" id="PTHR11014">
    <property type="entry name" value="PEPTIDASE M20 FAMILY MEMBER"/>
    <property type="match status" value="1"/>
</dbReference>
<name>A0ABU0W4V5_9GAMM</name>
<proteinExistence type="predicted"/>
<organism evidence="4 5">
    <name type="scientific">Natronospira bacteriovora</name>
    <dbReference type="NCBI Taxonomy" id="3069753"/>
    <lineage>
        <taxon>Bacteria</taxon>
        <taxon>Pseudomonadati</taxon>
        <taxon>Pseudomonadota</taxon>
        <taxon>Gammaproteobacteria</taxon>
        <taxon>Natronospirales</taxon>
        <taxon>Natronospiraceae</taxon>
        <taxon>Natronospira</taxon>
    </lineage>
</organism>
<feature type="chain" id="PRO_5045055898" evidence="2">
    <location>
        <begin position="20"/>
        <end position="463"/>
    </location>
</feature>
<accession>A0ABU0W4V5</accession>
<dbReference type="PROSITE" id="PS51257">
    <property type="entry name" value="PROKAR_LIPOPROTEIN"/>
    <property type="match status" value="1"/>
</dbReference>
<comment type="caution">
    <text evidence="4">The sequence shown here is derived from an EMBL/GenBank/DDBJ whole genome shotgun (WGS) entry which is preliminary data.</text>
</comment>
<evidence type="ECO:0000256" key="1">
    <source>
        <dbReference type="ARBA" id="ARBA00022801"/>
    </source>
</evidence>
<dbReference type="NCBIfam" id="TIGR01891">
    <property type="entry name" value="amidohydrolases"/>
    <property type="match status" value="1"/>
</dbReference>
<dbReference type="RefSeq" id="WP_306727497.1">
    <property type="nucleotide sequence ID" value="NZ_JAVDDT010000002.1"/>
</dbReference>
<dbReference type="Pfam" id="PF07687">
    <property type="entry name" value="M20_dimer"/>
    <property type="match status" value="1"/>
</dbReference>
<evidence type="ECO:0000313" key="4">
    <source>
        <dbReference type="EMBL" id="MDQ2069002.1"/>
    </source>
</evidence>
<dbReference type="EMBL" id="JAVDDT010000002">
    <property type="protein sequence ID" value="MDQ2069002.1"/>
    <property type="molecule type" value="Genomic_DNA"/>
</dbReference>
<keyword evidence="2" id="KW-0732">Signal</keyword>
<feature type="signal peptide" evidence="2">
    <location>
        <begin position="1"/>
        <end position="19"/>
    </location>
</feature>
<dbReference type="InterPro" id="IPR011650">
    <property type="entry name" value="Peptidase_M20_dimer"/>
</dbReference>
<sequence length="463" mass="50389">MNRMLLAMLLMVIALLVLACDDATEMDAGEAPDLQADERTDARTEAGLDILGEDMLAMIEAINPQVIEWRRHFHEFPELSNREFETAAKIAEHLNALGMEVQTGVAHTGVVGILRGERDGPVVGLRADMDALPVPSRVDLPFSPSVTGEFNGEEVPVSHACGHDAHMAILMGVAEVMAAHREQIPGTVKFIFQPAEEGPPEGEEGGAELMVKEGVLKNPDVDAVFALHIISTQELGTVEIREGGMWASVDDFRITVKGKQSHGAYPWQSVDPIVTSAQIINSLQTVVSRNHNVVEHPAVVTIGRIRGGVRSNIIPEEVEMIGTIRALDPEARLVIKERVRTIATKTAESMGATAEVEIPMSIHYPVTMNDPGLTRAMRPVLESVIGAENVREALPVTGAEDFSFFSREVPGLYLRLGGRPANVSREEAPDHHTPEFHIDDSRLDVGVRVMTAMALAYLRGEES</sequence>
<evidence type="ECO:0000256" key="2">
    <source>
        <dbReference type="SAM" id="SignalP"/>
    </source>
</evidence>
<gene>
    <name evidence="4" type="ORF">RBH19_03850</name>
</gene>
<feature type="domain" description="Peptidase M20 dimerisation" evidence="3">
    <location>
        <begin position="251"/>
        <end position="348"/>
    </location>
</feature>
<protein>
    <submittedName>
        <fullName evidence="4">Amidohydrolase</fullName>
    </submittedName>
</protein>
<keyword evidence="1" id="KW-0378">Hydrolase</keyword>
<dbReference type="PIRSF" id="PIRSF005962">
    <property type="entry name" value="Pept_M20D_amidohydro"/>
    <property type="match status" value="1"/>
</dbReference>
<evidence type="ECO:0000259" key="3">
    <source>
        <dbReference type="Pfam" id="PF07687"/>
    </source>
</evidence>
<reference evidence="4 5" key="1">
    <citation type="submission" date="2023-08" db="EMBL/GenBank/DDBJ databases">
        <title>Whole-genome sequencing of halo(alkali)philic microorganisms from hypersaline lakes.</title>
        <authorList>
            <person name="Sorokin D.Y."/>
            <person name="Abbas B."/>
            <person name="Merkel A.Y."/>
        </authorList>
    </citation>
    <scope>NUCLEOTIDE SEQUENCE [LARGE SCALE GENOMIC DNA]</scope>
    <source>
        <strain evidence="4 5">AB-CW4</strain>
    </source>
</reference>
<keyword evidence="5" id="KW-1185">Reference proteome</keyword>
<dbReference type="SUPFAM" id="SSF55031">
    <property type="entry name" value="Bacterial exopeptidase dimerisation domain"/>
    <property type="match status" value="1"/>
</dbReference>
<dbReference type="Proteomes" id="UP001239019">
    <property type="component" value="Unassembled WGS sequence"/>
</dbReference>
<dbReference type="InterPro" id="IPR036264">
    <property type="entry name" value="Bact_exopeptidase_dim_dom"/>
</dbReference>
<dbReference type="Gene3D" id="3.40.630.10">
    <property type="entry name" value="Zn peptidases"/>
    <property type="match status" value="1"/>
</dbReference>
<dbReference type="InterPro" id="IPR017439">
    <property type="entry name" value="Amidohydrolase"/>
</dbReference>
<dbReference type="PANTHER" id="PTHR11014:SF63">
    <property type="entry name" value="METALLOPEPTIDASE, PUTATIVE (AFU_ORTHOLOGUE AFUA_6G09600)-RELATED"/>
    <property type="match status" value="1"/>
</dbReference>
<dbReference type="Pfam" id="PF01546">
    <property type="entry name" value="Peptidase_M20"/>
    <property type="match status" value="1"/>
</dbReference>